<comment type="similarity">
    <text evidence="4">Belongs to the spire family.</text>
</comment>
<dbReference type="Gene3D" id="1.10.510.10">
    <property type="entry name" value="Transferase(Phosphotransferase) domain 1"/>
    <property type="match status" value="1"/>
</dbReference>
<dbReference type="GO" id="GO:0051295">
    <property type="term" value="P:establishment of meiotic spindle localization"/>
    <property type="evidence" value="ECO:0007669"/>
    <property type="project" value="TreeGrafter"/>
</dbReference>
<evidence type="ECO:0000256" key="9">
    <source>
        <dbReference type="ARBA" id="ARBA00022927"/>
    </source>
</evidence>
<organism evidence="16 17">
    <name type="scientific">Junco hyemalis</name>
    <name type="common">Dark-eyed junco</name>
    <dbReference type="NCBI Taxonomy" id="40217"/>
    <lineage>
        <taxon>Eukaryota</taxon>
        <taxon>Metazoa</taxon>
        <taxon>Chordata</taxon>
        <taxon>Craniata</taxon>
        <taxon>Vertebrata</taxon>
        <taxon>Euteleostomi</taxon>
        <taxon>Archelosauria</taxon>
        <taxon>Archosauria</taxon>
        <taxon>Dinosauria</taxon>
        <taxon>Saurischia</taxon>
        <taxon>Theropoda</taxon>
        <taxon>Coelurosauria</taxon>
        <taxon>Aves</taxon>
        <taxon>Neognathae</taxon>
        <taxon>Neoaves</taxon>
        <taxon>Telluraves</taxon>
        <taxon>Australaves</taxon>
        <taxon>Passeriformes</taxon>
        <taxon>Passerellidae</taxon>
        <taxon>Junco</taxon>
    </lineage>
</organism>
<keyword evidence="7" id="KW-0963">Cytoplasm</keyword>
<feature type="region of interest" description="Disordered" evidence="14">
    <location>
        <begin position="89"/>
        <end position="123"/>
    </location>
</feature>
<dbReference type="GO" id="GO:0045010">
    <property type="term" value="P:actin nucleation"/>
    <property type="evidence" value="ECO:0007669"/>
    <property type="project" value="InterPro"/>
</dbReference>
<evidence type="ECO:0000313" key="16">
    <source>
        <dbReference type="Ensembl" id="ENSJHYP00000007571.1"/>
    </source>
</evidence>
<dbReference type="InterPro" id="IPR029901">
    <property type="entry name" value="Spire"/>
</dbReference>
<feature type="region of interest" description="Disordered" evidence="14">
    <location>
        <begin position="1"/>
        <end position="36"/>
    </location>
</feature>
<evidence type="ECO:0000256" key="11">
    <source>
        <dbReference type="ARBA" id="ARBA00023203"/>
    </source>
</evidence>
<dbReference type="GO" id="GO:0040038">
    <property type="term" value="P:polar body extrusion after meiotic divisions"/>
    <property type="evidence" value="ECO:0007669"/>
    <property type="project" value="TreeGrafter"/>
</dbReference>
<evidence type="ECO:0000256" key="3">
    <source>
        <dbReference type="ARBA" id="ARBA00004413"/>
    </source>
</evidence>
<dbReference type="GO" id="GO:0048193">
    <property type="term" value="P:Golgi vesicle transport"/>
    <property type="evidence" value="ECO:0007669"/>
    <property type="project" value="TreeGrafter"/>
</dbReference>
<dbReference type="GO" id="GO:0005886">
    <property type="term" value="C:plasma membrane"/>
    <property type="evidence" value="ECO:0007669"/>
    <property type="project" value="UniProtKB-SubCell"/>
</dbReference>
<evidence type="ECO:0000256" key="2">
    <source>
        <dbReference type="ARBA" id="ARBA00004245"/>
    </source>
</evidence>
<dbReference type="InterPro" id="IPR011019">
    <property type="entry name" value="KIND_dom"/>
</dbReference>
<keyword evidence="10" id="KW-0472">Membrane</keyword>
<feature type="compositionally biased region" description="Pro residues" evidence="14">
    <location>
        <begin position="7"/>
        <end position="17"/>
    </location>
</feature>
<reference evidence="16" key="1">
    <citation type="submission" date="2025-08" db="UniProtKB">
        <authorList>
            <consortium name="Ensembl"/>
        </authorList>
    </citation>
    <scope>IDENTIFICATION</scope>
</reference>
<dbReference type="GO" id="GO:0005938">
    <property type="term" value="C:cell cortex"/>
    <property type="evidence" value="ECO:0007669"/>
    <property type="project" value="TreeGrafter"/>
</dbReference>
<sequence length="212" mass="22266">MGVAPRGPAPSPPPGAPRPRSAVRDGAMARAGAGPPRELSLEEVLKCYEQPLNEEQAWALCFQGCRAAAAAPVAPAPLRTADIRLRADGSLRLPAPPHGEGRRRRGGRERAAPARGGTGRHRRAGLTGAYRGLRASGLAGAYRGHRGLRAAGAGHRGLAALGIIGTAGAERRGLPRFSGAYRHRHPGHRDVLAPGLSGAYRHWERGTGAYRH</sequence>
<protein>
    <recommendedName>
        <fullName evidence="15">KIND domain-containing protein</fullName>
    </recommendedName>
</protein>
<accession>A0A8C5NL70</accession>
<evidence type="ECO:0000256" key="12">
    <source>
        <dbReference type="ARBA" id="ARBA00023212"/>
    </source>
</evidence>
<dbReference type="GO" id="GO:0015031">
    <property type="term" value="P:protein transport"/>
    <property type="evidence" value="ECO:0007669"/>
    <property type="project" value="UniProtKB-KW"/>
</dbReference>
<evidence type="ECO:0000256" key="8">
    <source>
        <dbReference type="ARBA" id="ARBA00022737"/>
    </source>
</evidence>
<evidence type="ECO:0000256" key="13">
    <source>
        <dbReference type="ARBA" id="ARBA00023329"/>
    </source>
</evidence>
<dbReference type="Pfam" id="PF16474">
    <property type="entry name" value="KIND"/>
    <property type="match status" value="1"/>
</dbReference>
<dbReference type="GO" id="GO:0036089">
    <property type="term" value="P:cleavage furrow formation"/>
    <property type="evidence" value="ECO:0007669"/>
    <property type="project" value="TreeGrafter"/>
</dbReference>
<dbReference type="PANTHER" id="PTHR21345">
    <property type="entry name" value="SPIRE"/>
    <property type="match status" value="1"/>
</dbReference>
<evidence type="ECO:0000256" key="5">
    <source>
        <dbReference type="ARBA" id="ARBA00022448"/>
    </source>
</evidence>
<evidence type="ECO:0000256" key="10">
    <source>
        <dbReference type="ARBA" id="ARBA00023136"/>
    </source>
</evidence>
<keyword evidence="13" id="KW-0968">Cytoplasmic vesicle</keyword>
<keyword evidence="11" id="KW-0009">Actin-binding</keyword>
<dbReference type="GO" id="GO:0051639">
    <property type="term" value="P:actin filament network formation"/>
    <property type="evidence" value="ECO:0007669"/>
    <property type="project" value="TreeGrafter"/>
</dbReference>
<feature type="compositionally biased region" description="Low complexity" evidence="14">
    <location>
        <begin position="18"/>
        <end position="36"/>
    </location>
</feature>
<dbReference type="GO" id="GO:0008017">
    <property type="term" value="F:microtubule binding"/>
    <property type="evidence" value="ECO:0007669"/>
    <property type="project" value="TreeGrafter"/>
</dbReference>
<comment type="subcellular location">
    <subcellularLocation>
        <location evidence="3">Cell membrane</location>
        <topology evidence="3">Peripheral membrane protein</topology>
        <orientation evidence="3">Cytoplasmic side</orientation>
    </subcellularLocation>
    <subcellularLocation>
        <location evidence="2">Cytoplasm</location>
        <location evidence="2">Cytoskeleton</location>
    </subcellularLocation>
    <subcellularLocation>
        <location evidence="1">Cytoplasmic vesicle membrane</location>
        <topology evidence="1">Peripheral membrane protein</topology>
        <orientation evidence="1">Cytoplasmic side</orientation>
    </subcellularLocation>
</comment>
<dbReference type="PROSITE" id="PS51377">
    <property type="entry name" value="KIND"/>
    <property type="match status" value="1"/>
</dbReference>
<keyword evidence="9" id="KW-0653">Protein transport</keyword>
<dbReference type="GO" id="GO:0030659">
    <property type="term" value="C:cytoplasmic vesicle membrane"/>
    <property type="evidence" value="ECO:0007669"/>
    <property type="project" value="UniProtKB-SubCell"/>
</dbReference>
<keyword evidence="12" id="KW-0206">Cytoskeleton</keyword>
<proteinExistence type="inferred from homology"/>
<keyword evidence="6" id="KW-1003">Cell membrane</keyword>
<dbReference type="Proteomes" id="UP000694408">
    <property type="component" value="Unplaced"/>
</dbReference>
<name>A0A8C5NL70_JUNHY</name>
<dbReference type="PANTHER" id="PTHR21345:SF5">
    <property type="entry name" value="PROTEIN SPIRE HOMOLOG 2"/>
    <property type="match status" value="1"/>
</dbReference>
<evidence type="ECO:0000256" key="7">
    <source>
        <dbReference type="ARBA" id="ARBA00022490"/>
    </source>
</evidence>
<evidence type="ECO:0000259" key="15">
    <source>
        <dbReference type="PROSITE" id="PS51377"/>
    </source>
</evidence>
<feature type="domain" description="KIND" evidence="15">
    <location>
        <begin position="39"/>
        <end position="212"/>
    </location>
</feature>
<dbReference type="Ensembl" id="ENSJHYT00000009217.1">
    <property type="protein sequence ID" value="ENSJHYP00000007571.1"/>
    <property type="gene ID" value="ENSJHYG00000006031.1"/>
</dbReference>
<dbReference type="GO" id="GO:0003779">
    <property type="term" value="F:actin binding"/>
    <property type="evidence" value="ECO:0007669"/>
    <property type="project" value="UniProtKB-KW"/>
</dbReference>
<dbReference type="AlphaFoldDB" id="A0A8C5NL70"/>
<dbReference type="GO" id="GO:0030041">
    <property type="term" value="P:actin filament polymerization"/>
    <property type="evidence" value="ECO:0007669"/>
    <property type="project" value="TreeGrafter"/>
</dbReference>
<evidence type="ECO:0000256" key="14">
    <source>
        <dbReference type="SAM" id="MobiDB-lite"/>
    </source>
</evidence>
<reference evidence="16" key="2">
    <citation type="submission" date="2025-09" db="UniProtKB">
        <authorList>
            <consortium name="Ensembl"/>
        </authorList>
    </citation>
    <scope>IDENTIFICATION</scope>
</reference>
<dbReference type="GO" id="GO:0005856">
    <property type="term" value="C:cytoskeleton"/>
    <property type="evidence" value="ECO:0007669"/>
    <property type="project" value="UniProtKB-SubCell"/>
</dbReference>
<keyword evidence="5" id="KW-0813">Transport</keyword>
<evidence type="ECO:0000256" key="1">
    <source>
        <dbReference type="ARBA" id="ARBA00004180"/>
    </source>
</evidence>
<keyword evidence="8" id="KW-0677">Repeat</keyword>
<evidence type="ECO:0000256" key="4">
    <source>
        <dbReference type="ARBA" id="ARBA00010956"/>
    </source>
</evidence>
<evidence type="ECO:0000256" key="6">
    <source>
        <dbReference type="ARBA" id="ARBA00022475"/>
    </source>
</evidence>
<evidence type="ECO:0000313" key="17">
    <source>
        <dbReference type="Proteomes" id="UP000694408"/>
    </source>
</evidence>
<keyword evidence="17" id="KW-1185">Reference proteome</keyword>